<keyword evidence="2" id="KW-1185">Reference proteome</keyword>
<protein>
    <recommendedName>
        <fullName evidence="3">Glycosyltransferase</fullName>
    </recommendedName>
</protein>
<organism evidence="1 2">
    <name type="scientific">Hufsiella arboris</name>
    <dbReference type="NCBI Taxonomy" id="2695275"/>
    <lineage>
        <taxon>Bacteria</taxon>
        <taxon>Pseudomonadati</taxon>
        <taxon>Bacteroidota</taxon>
        <taxon>Sphingobacteriia</taxon>
        <taxon>Sphingobacteriales</taxon>
        <taxon>Sphingobacteriaceae</taxon>
        <taxon>Hufsiella</taxon>
    </lineage>
</organism>
<dbReference type="Gene3D" id="3.40.50.2000">
    <property type="entry name" value="Glycogen Phosphorylase B"/>
    <property type="match status" value="1"/>
</dbReference>
<evidence type="ECO:0008006" key="3">
    <source>
        <dbReference type="Google" id="ProtNLM"/>
    </source>
</evidence>
<evidence type="ECO:0000313" key="1">
    <source>
        <dbReference type="EMBL" id="MXV51712.1"/>
    </source>
</evidence>
<gene>
    <name evidence="1" type="ORF">GS399_12075</name>
</gene>
<dbReference type="Proteomes" id="UP000466586">
    <property type="component" value="Unassembled WGS sequence"/>
</dbReference>
<proteinExistence type="predicted"/>
<accession>A0A7K1YAV7</accession>
<name>A0A7K1YAV7_9SPHI</name>
<sequence>MGEKKVKVYVASSVGIDYFFFLCKTIERGGYEVEPLYLISEVTYRKLAKSSSFKKIWLRIQMYFLYPFYLIYKGLIGKRNSVFVVSSNTFYAPYLVKKIVGLKGDKVIHMLYDLYPDAIEIAGAIKVDSIASKVIGKITKLNQAQCDATIYLGKFLKEHAEKRWLTAKTSKIIDISTDLTLYTSDFVPELDTKKLIIHYGGQLGYLHDAVSIIESVKYIYQSDISDFVEFNFYVSGAQADMLADSLREYPIKVISAVPSSQWREDIRNFHIGLVSLSPGGASVCLPSKTYGMMAGGMAILAICPEWSDLAALVKGLEAGWVVNNSPFNSKEELNLNYLQSIIEERPYKEISSDFYNCVKNLLNDNDLLKQRRKNAFYMIRENYNIDNLGKKWKKVIQDVVEK</sequence>
<dbReference type="RefSeq" id="WP_160844894.1">
    <property type="nucleotide sequence ID" value="NZ_WVHT01000005.1"/>
</dbReference>
<reference evidence="1 2" key="1">
    <citation type="submission" date="2019-11" db="EMBL/GenBank/DDBJ databases">
        <title>Pedobacter sp. HMF7647 Genome sequencing and assembly.</title>
        <authorList>
            <person name="Kang H."/>
            <person name="Kim H."/>
            <person name="Joh K."/>
        </authorList>
    </citation>
    <scope>NUCLEOTIDE SEQUENCE [LARGE SCALE GENOMIC DNA]</scope>
    <source>
        <strain evidence="1 2">HMF7647</strain>
    </source>
</reference>
<dbReference type="EMBL" id="WVHT01000005">
    <property type="protein sequence ID" value="MXV51712.1"/>
    <property type="molecule type" value="Genomic_DNA"/>
</dbReference>
<dbReference type="AlphaFoldDB" id="A0A7K1YAV7"/>
<evidence type="ECO:0000313" key="2">
    <source>
        <dbReference type="Proteomes" id="UP000466586"/>
    </source>
</evidence>
<comment type="caution">
    <text evidence="1">The sequence shown here is derived from an EMBL/GenBank/DDBJ whole genome shotgun (WGS) entry which is preliminary data.</text>
</comment>